<dbReference type="EMBL" id="CP035945">
    <property type="protein sequence ID" value="QBE94934.1"/>
    <property type="molecule type" value="Genomic_DNA"/>
</dbReference>
<name>A0A4P6LS02_9FIRM</name>
<organism evidence="1 2">
    <name type="scientific">Blautia producta</name>
    <dbReference type="NCBI Taxonomy" id="33035"/>
    <lineage>
        <taxon>Bacteria</taxon>
        <taxon>Bacillati</taxon>
        <taxon>Bacillota</taxon>
        <taxon>Clostridia</taxon>
        <taxon>Lachnospirales</taxon>
        <taxon>Lachnospiraceae</taxon>
        <taxon>Blautia</taxon>
    </lineage>
</organism>
<gene>
    <name evidence="1" type="ORF">PMF13cell1_00427</name>
</gene>
<protein>
    <recommendedName>
        <fullName evidence="3">Pyridoxamine 5'-phosphate oxidase family protein</fullName>
    </recommendedName>
</protein>
<evidence type="ECO:0000313" key="1">
    <source>
        <dbReference type="EMBL" id="QBE94934.1"/>
    </source>
</evidence>
<dbReference type="PANTHER" id="PTHR34071:SF2">
    <property type="entry name" value="FLAVIN-NUCLEOTIDE-BINDING PROTEIN"/>
    <property type="match status" value="1"/>
</dbReference>
<reference evidence="1 2" key="1">
    <citation type="submission" date="2019-01" db="EMBL/GenBank/DDBJ databases">
        <title>PMF-metabolizing Aryl O-demethylase.</title>
        <authorList>
            <person name="Kim M."/>
        </authorList>
    </citation>
    <scope>NUCLEOTIDE SEQUENCE [LARGE SCALE GENOMIC DNA]</scope>
    <source>
        <strain evidence="1 2">PMF1</strain>
    </source>
</reference>
<proteinExistence type="predicted"/>
<evidence type="ECO:0008006" key="3">
    <source>
        <dbReference type="Google" id="ProtNLM"/>
    </source>
</evidence>
<evidence type="ECO:0000313" key="2">
    <source>
        <dbReference type="Proteomes" id="UP000289794"/>
    </source>
</evidence>
<dbReference type="Gene3D" id="2.30.110.10">
    <property type="entry name" value="Electron Transport, Fmn-binding Protein, Chain A"/>
    <property type="match status" value="1"/>
</dbReference>
<dbReference type="AlphaFoldDB" id="A0A4P6LS02"/>
<dbReference type="InterPro" id="IPR012349">
    <property type="entry name" value="Split_barrel_FMN-bd"/>
</dbReference>
<sequence length="153" mass="17675">MHNMRRKDRQLEENEIKVILEKNQYGVLSTIGADGYPYGVPLTYIYEGENIYFHCAVEGHKLENIAFNSKVSFCVVCDTEILPEQFSTRYQSVIVFGEINELSENDKEKVLLKVVEKFSPEFTEKGVNYIKAAKGRARVFELKIERITGKSRK</sequence>
<dbReference type="PANTHER" id="PTHR34071">
    <property type="entry name" value="5-NITROIMIDAZOLE ANTIBIOTICS RESISTANCE PROTEIN, NIMA-FAMILY-RELATED PROTEIN-RELATED"/>
    <property type="match status" value="1"/>
</dbReference>
<dbReference type="Proteomes" id="UP000289794">
    <property type="component" value="Chromosome"/>
</dbReference>
<dbReference type="Pfam" id="PF12900">
    <property type="entry name" value="Pyridox_ox_2"/>
    <property type="match status" value="1"/>
</dbReference>
<dbReference type="KEGG" id="bpro:PMF13cell1_00427"/>
<dbReference type="RefSeq" id="WP_130179653.1">
    <property type="nucleotide sequence ID" value="NZ_CP035945.1"/>
</dbReference>
<accession>A0A4P6LS02</accession>
<dbReference type="SUPFAM" id="SSF50475">
    <property type="entry name" value="FMN-binding split barrel"/>
    <property type="match status" value="1"/>
</dbReference>
<dbReference type="InterPro" id="IPR024747">
    <property type="entry name" value="Pyridox_Oxase-rel"/>
</dbReference>